<evidence type="ECO:0000313" key="1">
    <source>
        <dbReference type="EMBL" id="MDR6594452.1"/>
    </source>
</evidence>
<proteinExistence type="predicted"/>
<organism evidence="1 2">
    <name type="scientific">Saccharothrix longispora</name>
    <dbReference type="NCBI Taxonomy" id="33920"/>
    <lineage>
        <taxon>Bacteria</taxon>
        <taxon>Bacillati</taxon>
        <taxon>Actinomycetota</taxon>
        <taxon>Actinomycetes</taxon>
        <taxon>Pseudonocardiales</taxon>
        <taxon>Pseudonocardiaceae</taxon>
        <taxon>Saccharothrix</taxon>
    </lineage>
</organism>
<evidence type="ECO:0000313" key="2">
    <source>
        <dbReference type="Proteomes" id="UP001268819"/>
    </source>
</evidence>
<comment type="caution">
    <text evidence="1">The sequence shown here is derived from an EMBL/GenBank/DDBJ whole genome shotgun (WGS) entry which is preliminary data.</text>
</comment>
<sequence length="40" mass="4047">MDAVPVDGVLLDGGVFDESALTGRPHPPCVPVGTPCAAVW</sequence>
<dbReference type="RefSeq" id="WP_310307454.1">
    <property type="nucleotide sequence ID" value="NZ_BAAAXB010000001.1"/>
</dbReference>
<protein>
    <submittedName>
        <fullName evidence="1">Cation transport ATPase</fullName>
    </submittedName>
</protein>
<gene>
    <name evidence="1" type="ORF">J2S66_002836</name>
</gene>
<keyword evidence="2" id="KW-1185">Reference proteome</keyword>
<dbReference type="InterPro" id="IPR008250">
    <property type="entry name" value="ATPase_P-typ_transduc_dom_A_sf"/>
</dbReference>
<reference evidence="1 2" key="1">
    <citation type="submission" date="2023-07" db="EMBL/GenBank/DDBJ databases">
        <title>Sequencing the genomes of 1000 actinobacteria strains.</title>
        <authorList>
            <person name="Klenk H.-P."/>
        </authorList>
    </citation>
    <scope>NUCLEOTIDE SEQUENCE [LARGE SCALE GENOMIC DNA]</scope>
    <source>
        <strain evidence="1 2">DSM 43749</strain>
    </source>
</reference>
<dbReference type="SUPFAM" id="SSF81653">
    <property type="entry name" value="Calcium ATPase, transduction domain A"/>
    <property type="match status" value="1"/>
</dbReference>
<dbReference type="EMBL" id="JAVDSG010000001">
    <property type="protein sequence ID" value="MDR6594452.1"/>
    <property type="molecule type" value="Genomic_DNA"/>
</dbReference>
<name>A0ABU1PUX7_9PSEU</name>
<accession>A0ABU1PUX7</accession>
<dbReference type="Proteomes" id="UP001268819">
    <property type="component" value="Unassembled WGS sequence"/>
</dbReference>